<proteinExistence type="predicted"/>
<protein>
    <submittedName>
        <fullName evidence="3">Uncharacterized protein</fullName>
    </submittedName>
</protein>
<feature type="region of interest" description="Disordered" evidence="1">
    <location>
        <begin position="90"/>
        <end position="132"/>
    </location>
</feature>
<reference evidence="3" key="1">
    <citation type="submission" date="2024-06" db="EMBL/GenBank/DDBJ databases">
        <authorList>
            <consortium name="consrtm"/>
            <person name="Uemura M."/>
            <person name="Terahara T."/>
        </authorList>
    </citation>
    <scope>NUCLEOTIDE SEQUENCE</scope>
    <source>
        <strain evidence="3">KM77-8</strain>
    </source>
</reference>
<name>A0AAT9HII2_9ACTN</name>
<evidence type="ECO:0000256" key="2">
    <source>
        <dbReference type="SAM" id="Phobius"/>
    </source>
</evidence>
<dbReference type="SUPFAM" id="SSF103473">
    <property type="entry name" value="MFS general substrate transporter"/>
    <property type="match status" value="1"/>
</dbReference>
<evidence type="ECO:0000313" key="3">
    <source>
        <dbReference type="EMBL" id="BFO17175.1"/>
    </source>
</evidence>
<keyword evidence="2" id="KW-0472">Membrane</keyword>
<organism evidence="3">
    <name type="scientific">Streptomyces haneummycinicus</name>
    <dbReference type="NCBI Taxonomy" id="3074435"/>
    <lineage>
        <taxon>Bacteria</taxon>
        <taxon>Bacillati</taxon>
        <taxon>Actinomycetota</taxon>
        <taxon>Actinomycetes</taxon>
        <taxon>Kitasatosporales</taxon>
        <taxon>Streptomycetaceae</taxon>
        <taxon>Streptomyces</taxon>
    </lineage>
</organism>
<dbReference type="InterPro" id="IPR036259">
    <property type="entry name" value="MFS_trans_sf"/>
</dbReference>
<dbReference type="EMBL" id="AP035768">
    <property type="protein sequence ID" value="BFO17175.1"/>
    <property type="molecule type" value="Genomic_DNA"/>
</dbReference>
<gene>
    <name evidence="3" type="ORF">SHKM778_35630</name>
</gene>
<feature type="compositionally biased region" description="Polar residues" evidence="1">
    <location>
        <begin position="93"/>
        <end position="105"/>
    </location>
</feature>
<dbReference type="AlphaFoldDB" id="A0AAT9HII2"/>
<keyword evidence="2" id="KW-1133">Transmembrane helix</keyword>
<accession>A0AAT9HII2</accession>
<sequence length="132" mass="13805">MVDPHAVRPGRSGHGTLAGRLAATFGYGRILRLGLIGAVAGVLLMILTVDSQSRPMLLLTSVLVGIAYAGVANIVLNGLGIVLSPRRTRASCPVSTRGRSTSAPVSASRCCTRSRPRPCRTTPRRPPTTPPP</sequence>
<feature type="transmembrane region" description="Helical" evidence="2">
    <location>
        <begin position="30"/>
        <end position="49"/>
    </location>
</feature>
<feature type="transmembrane region" description="Helical" evidence="2">
    <location>
        <begin position="55"/>
        <end position="79"/>
    </location>
</feature>
<reference evidence="3" key="2">
    <citation type="submission" date="2024-07" db="EMBL/GenBank/DDBJ databases">
        <title>Streptomyces haneummycinica sp. nov., a new antibiotic-producing actinobacterium isolated from marine sediment.</title>
        <authorList>
            <person name="Uemura M."/>
            <person name="Hamada M."/>
            <person name="Hirano S."/>
            <person name="Kobayashi K."/>
            <person name="Ohshiro T."/>
            <person name="Kobayashi T."/>
            <person name="Terahara T."/>
        </authorList>
    </citation>
    <scope>NUCLEOTIDE SEQUENCE</scope>
    <source>
        <strain evidence="3">KM77-8</strain>
    </source>
</reference>
<keyword evidence="2" id="KW-0812">Transmembrane</keyword>
<evidence type="ECO:0000256" key="1">
    <source>
        <dbReference type="SAM" id="MobiDB-lite"/>
    </source>
</evidence>